<dbReference type="PANTHER" id="PTHR31680:SF20">
    <property type="entry name" value="PROTEIN LONGIFOLIA 2-LIKE"/>
    <property type="match status" value="1"/>
</dbReference>
<evidence type="ECO:0000256" key="2">
    <source>
        <dbReference type="SAM" id="MobiDB-lite"/>
    </source>
</evidence>
<name>A0ABR0WZG9_REHGL</name>
<protein>
    <recommendedName>
        <fullName evidence="3">DUF4378 domain-containing protein</fullName>
    </recommendedName>
</protein>
<feature type="region of interest" description="Disordered" evidence="2">
    <location>
        <begin position="181"/>
        <end position="200"/>
    </location>
</feature>
<organism evidence="4 5">
    <name type="scientific">Rehmannia glutinosa</name>
    <name type="common">Chinese foxglove</name>
    <dbReference type="NCBI Taxonomy" id="99300"/>
    <lineage>
        <taxon>Eukaryota</taxon>
        <taxon>Viridiplantae</taxon>
        <taxon>Streptophyta</taxon>
        <taxon>Embryophyta</taxon>
        <taxon>Tracheophyta</taxon>
        <taxon>Spermatophyta</taxon>
        <taxon>Magnoliopsida</taxon>
        <taxon>eudicotyledons</taxon>
        <taxon>Gunneridae</taxon>
        <taxon>Pentapetalae</taxon>
        <taxon>asterids</taxon>
        <taxon>lamiids</taxon>
        <taxon>Lamiales</taxon>
        <taxon>Orobanchaceae</taxon>
        <taxon>Rehmannieae</taxon>
        <taxon>Rehmannia</taxon>
    </lineage>
</organism>
<feature type="compositionally biased region" description="Polar residues" evidence="2">
    <location>
        <begin position="324"/>
        <end position="345"/>
    </location>
</feature>
<reference evidence="4 5" key="1">
    <citation type="journal article" date="2021" name="Comput. Struct. Biotechnol. J.">
        <title>De novo genome assembly of the potent medicinal plant Rehmannia glutinosa using nanopore technology.</title>
        <authorList>
            <person name="Ma L."/>
            <person name="Dong C."/>
            <person name="Song C."/>
            <person name="Wang X."/>
            <person name="Zheng X."/>
            <person name="Niu Y."/>
            <person name="Chen S."/>
            <person name="Feng W."/>
        </authorList>
    </citation>
    <scope>NUCLEOTIDE SEQUENCE [LARGE SCALE GENOMIC DNA]</scope>
    <source>
        <strain evidence="4">DH-2019</strain>
    </source>
</reference>
<keyword evidence="1" id="KW-0175">Coiled coil</keyword>
<feature type="compositionally biased region" description="Basic and acidic residues" evidence="2">
    <location>
        <begin position="99"/>
        <end position="110"/>
    </location>
</feature>
<feature type="domain" description="DUF4378" evidence="3">
    <location>
        <begin position="783"/>
        <end position="933"/>
    </location>
</feature>
<accession>A0ABR0WZG9</accession>
<dbReference type="InterPro" id="IPR033334">
    <property type="entry name" value="LNG1/2"/>
</dbReference>
<feature type="region of interest" description="Disordered" evidence="2">
    <location>
        <begin position="482"/>
        <end position="577"/>
    </location>
</feature>
<evidence type="ECO:0000259" key="3">
    <source>
        <dbReference type="Pfam" id="PF14309"/>
    </source>
</evidence>
<dbReference type="Proteomes" id="UP001318860">
    <property type="component" value="Unassembled WGS sequence"/>
</dbReference>
<feature type="region of interest" description="Disordered" evidence="2">
    <location>
        <begin position="69"/>
        <end position="121"/>
    </location>
</feature>
<feature type="region of interest" description="Disordered" evidence="2">
    <location>
        <begin position="593"/>
        <end position="620"/>
    </location>
</feature>
<feature type="coiled-coil region" evidence="1">
    <location>
        <begin position="403"/>
        <end position="430"/>
    </location>
</feature>
<sequence>MSAKTDIYENRNLRKQIGCMNGIFQLFDRHHFLTGWRTSSHSHKRLLGAQHQLELPHDATKAVIDKDMEVQKQKPRASTESSQASNSSSSCSSTFSSLDHNKTAKPETHSLKQTNISESPFHIKAKKEQLTLTNGPQSPDIRHVVKDSMYREARGVSIKSFTTDERKVTVMKHIDSPRLLHHSKLGKPRPMVNESKKDSRDERLTLHRFSYDGRESGDAFKTTLKLKEQLPRLSLDSKASSMKCSALDSRLNFLPLNQEPGNHTRSSSIVAKLMGLDDIPVPDTITTGESKITNKKSSPSPSPRVASLSKSSTTTEENKEKRTSFSSSPRLHNANSVTKPTTSSRLPMEPAPWKQRDSRQGSQKMEAQRKSPTSTPILPTSSVYAEMEKRITEIEFKRSGKDLRALKQILEAMQKTRERLENQRGQSAELPKQERCSLDDSCSNQDSPMWQNRKTYKQFVIIKENCPPKQLCSSTRITKSAKVTEKVKFSSSGKVSRVEKTHAQGLQTQDPKYHRDEPASREKPKDFRPRNNDMKEPSRQVSSTDKKTTWRNLEQERTLRTPPRMRIENCSTSGRGFEMVSPRLQQNVLGIEGESHPTIPSSESGRKKHSSRKARENCSQYRKNKVKSMDFQLSEDQLSELNSEPRYSSYQGETASVKSESNNSIASHLETENSVSTSKEHMPAVELGITLTEQPSPVSVLDTTFYTEDSPSPIKKISTAFQGPDEAEWLLENLNMPLDLGYKYNPKSQDMLHLVQEIRLLKTEPGETAVNHNESVYRGLIPDHRYINKILAASGLLKETCIIPTADQLLSSHLINPDIFHVLEEMEEENGQLTGKNDGIKLRQKMQRRIVFDTVNEMLVHKITSVGLFTLGRKMMSPQGLMRELYLEMDHLCGMQYCTLDDEDDRSIRLITADMKYQSDDWTDYSGEVPTLVILNNLRMQTKTALKSDKELVLKIVTQPMLDLEQLKEAPFNKQREPLQQECVTINFDLNGNHNTQCFMWLRETLEKRPGLLDLLEASLE</sequence>
<evidence type="ECO:0000313" key="4">
    <source>
        <dbReference type="EMBL" id="KAK6152630.1"/>
    </source>
</evidence>
<evidence type="ECO:0000256" key="1">
    <source>
        <dbReference type="SAM" id="Coils"/>
    </source>
</evidence>
<feature type="region of interest" description="Disordered" evidence="2">
    <location>
        <begin position="279"/>
        <end position="382"/>
    </location>
</feature>
<dbReference type="EMBL" id="JABTTQ020000006">
    <property type="protein sequence ID" value="KAK6152630.1"/>
    <property type="molecule type" value="Genomic_DNA"/>
</dbReference>
<dbReference type="InterPro" id="IPR025486">
    <property type="entry name" value="DUF4378"/>
</dbReference>
<keyword evidence="5" id="KW-1185">Reference proteome</keyword>
<feature type="compositionally biased region" description="Basic and acidic residues" evidence="2">
    <location>
        <begin position="511"/>
        <end position="559"/>
    </location>
</feature>
<proteinExistence type="predicted"/>
<feature type="region of interest" description="Disordered" evidence="2">
    <location>
        <begin position="639"/>
        <end position="678"/>
    </location>
</feature>
<gene>
    <name evidence="4" type="ORF">DH2020_012269</name>
</gene>
<feature type="compositionally biased region" description="Low complexity" evidence="2">
    <location>
        <begin position="78"/>
        <end position="97"/>
    </location>
</feature>
<dbReference type="Pfam" id="PF14309">
    <property type="entry name" value="DUF4378"/>
    <property type="match status" value="1"/>
</dbReference>
<comment type="caution">
    <text evidence="4">The sequence shown here is derived from an EMBL/GenBank/DDBJ whole genome shotgun (WGS) entry which is preliminary data.</text>
</comment>
<dbReference type="PANTHER" id="PTHR31680">
    <property type="entry name" value="LONGIFOLIA PROTEIN"/>
    <property type="match status" value="1"/>
</dbReference>
<feature type="compositionally biased region" description="Polar residues" evidence="2">
    <location>
        <begin position="284"/>
        <end position="299"/>
    </location>
</feature>
<evidence type="ECO:0000313" key="5">
    <source>
        <dbReference type="Proteomes" id="UP001318860"/>
    </source>
</evidence>
<feature type="compositionally biased region" description="Polar residues" evidence="2">
    <location>
        <begin position="639"/>
        <end position="677"/>
    </location>
</feature>
<feature type="compositionally biased region" description="Low complexity" evidence="2">
    <location>
        <begin position="371"/>
        <end position="382"/>
    </location>
</feature>